<feature type="domain" description="Plastocyanin-like" evidence="8">
    <location>
        <begin position="193"/>
        <end position="339"/>
    </location>
</feature>
<feature type="domain" description="Plastocyanin-like" evidence="10">
    <location>
        <begin position="67"/>
        <end position="181"/>
    </location>
</feature>
<evidence type="ECO:0000256" key="5">
    <source>
        <dbReference type="ARBA" id="ARBA00023008"/>
    </source>
</evidence>
<evidence type="ECO:0000259" key="10">
    <source>
        <dbReference type="Pfam" id="PF07732"/>
    </source>
</evidence>
<keyword evidence="7" id="KW-0732">Signal</keyword>
<dbReference type="FunFam" id="2.60.40.420:FF:000038">
    <property type="entry name" value="Extracellular dihydrogeodin oxidase/laccase"/>
    <property type="match status" value="1"/>
</dbReference>
<keyword evidence="3" id="KW-0677">Repeat</keyword>
<dbReference type="Gene3D" id="2.60.40.420">
    <property type="entry name" value="Cupredoxins - blue copper proteins"/>
    <property type="match status" value="3"/>
</dbReference>
<comment type="caution">
    <text evidence="11">The sequence shown here is derived from an EMBL/GenBank/DDBJ whole genome shotgun (WGS) entry which is preliminary data.</text>
</comment>
<dbReference type="GO" id="GO:0016491">
    <property type="term" value="F:oxidoreductase activity"/>
    <property type="evidence" value="ECO:0007669"/>
    <property type="project" value="UniProtKB-KW"/>
</dbReference>
<evidence type="ECO:0000256" key="1">
    <source>
        <dbReference type="ARBA" id="ARBA00010609"/>
    </source>
</evidence>
<dbReference type="InterPro" id="IPR011707">
    <property type="entry name" value="Cu-oxidase-like_N"/>
</dbReference>
<dbReference type="Pfam" id="PF07731">
    <property type="entry name" value="Cu-oxidase_2"/>
    <property type="match status" value="1"/>
</dbReference>
<comment type="similarity">
    <text evidence="1">Belongs to the multicopper oxidase family.</text>
</comment>
<evidence type="ECO:0000259" key="8">
    <source>
        <dbReference type="Pfam" id="PF00394"/>
    </source>
</evidence>
<reference evidence="11" key="1">
    <citation type="submission" date="2022-10" db="EMBL/GenBank/DDBJ databases">
        <title>Tapping the CABI collections for fungal endophytes: first genome assemblies for Collariella, Neodidymelliopsis, Ascochyta clinopodiicola, Didymella pomorum, Didymosphaeria variabile, Neocosmospora piperis and Neocucurbitaria cava.</title>
        <authorList>
            <person name="Hill R."/>
        </authorList>
    </citation>
    <scope>NUCLEOTIDE SEQUENCE</scope>
    <source>
        <strain evidence="11">IMI 355082</strain>
    </source>
</reference>
<dbReference type="OrthoDB" id="2121828at2759"/>
<dbReference type="CDD" id="cd13880">
    <property type="entry name" value="CuRO_2_MaLCC_like"/>
    <property type="match status" value="1"/>
</dbReference>
<dbReference type="EMBL" id="JAPEVB010000001">
    <property type="protein sequence ID" value="KAJ4397339.1"/>
    <property type="molecule type" value="Genomic_DNA"/>
</dbReference>
<evidence type="ECO:0008006" key="13">
    <source>
        <dbReference type="Google" id="ProtNLM"/>
    </source>
</evidence>
<keyword evidence="6" id="KW-0325">Glycoprotein</keyword>
<evidence type="ECO:0000256" key="3">
    <source>
        <dbReference type="ARBA" id="ARBA00022737"/>
    </source>
</evidence>
<keyword evidence="12" id="KW-1185">Reference proteome</keyword>
<dbReference type="AlphaFoldDB" id="A0A9W9D2B6"/>
<evidence type="ECO:0000256" key="7">
    <source>
        <dbReference type="SAM" id="SignalP"/>
    </source>
</evidence>
<evidence type="ECO:0000256" key="2">
    <source>
        <dbReference type="ARBA" id="ARBA00022723"/>
    </source>
</evidence>
<dbReference type="GO" id="GO:0005507">
    <property type="term" value="F:copper ion binding"/>
    <property type="evidence" value="ECO:0007669"/>
    <property type="project" value="InterPro"/>
</dbReference>
<name>A0A9W9D2B6_9PEZI</name>
<keyword evidence="5" id="KW-0186">Copper</keyword>
<accession>A0A9W9D2B6</accession>
<keyword evidence="4" id="KW-0560">Oxidoreductase</keyword>
<dbReference type="CDD" id="cd13901">
    <property type="entry name" value="CuRO_3_MaLCC_like"/>
    <property type="match status" value="1"/>
</dbReference>
<feature type="domain" description="Plastocyanin-like" evidence="9">
    <location>
        <begin position="414"/>
        <end position="527"/>
    </location>
</feature>
<dbReference type="InterPro" id="IPR008972">
    <property type="entry name" value="Cupredoxin"/>
</dbReference>
<keyword evidence="2" id="KW-0479">Metal-binding</keyword>
<dbReference type="CDD" id="cd13854">
    <property type="entry name" value="CuRO_1_MaLCC_like"/>
    <property type="match status" value="1"/>
</dbReference>
<proteinExistence type="inferred from homology"/>
<evidence type="ECO:0000259" key="9">
    <source>
        <dbReference type="Pfam" id="PF07731"/>
    </source>
</evidence>
<protein>
    <recommendedName>
        <fullName evidence="13">Laccase</fullName>
    </recommendedName>
</protein>
<sequence>MLSFVWALALLPAAFGAPSQPQLDHLLSKRCVNSASDRSCWGDYDISTNYYDEVPDTGVTREYWLNVVNTTASPDGIERVVLAVNGSVPGPTLIGDWGDNFIVHVTNSMENNGSSIHFHGIRQNYTNEMDGVPSITQCPIAPGDTKTYKWRAAQYGSSWYHSHFSVQAWDGVFGGILINGPATANYDEDLGHVFLNDWSHSTADVLKLEAASTGPPTLDNCLINGTNTWTEDDGTVVGSRFEVNFTAGTSYRMRLVNGAADTHFRFTIDNHTMQVIATDFVPITPYNTTDVSIGMGQRYDIIVTATESTGNFWMRAIPQEACSDNDNVDNILGIVRYDSSSTEDPTTTSYDLDDSCDDEDATDLVPYLAIDVGNLVSEDDEEASLTTGTATSAILWAMNDNSFVSEWDYPSVLAIAEGNTSWSTAEHVWELPTADQWVSMIIETDFAQAHPIHLHGHDFWVLGTGSGTYDNSTLATTNAPRRDTVMLPGNGWTAIAFITDNPGAWLIHCHIAWHADEGFAMQLIERETEIAALQDIDSINSTCTNWDAYTEAEDIVQDDSGI</sequence>
<evidence type="ECO:0000313" key="12">
    <source>
        <dbReference type="Proteomes" id="UP001140453"/>
    </source>
</evidence>
<organism evidence="11 12">
    <name type="scientific">Gnomoniopsis smithogilvyi</name>
    <dbReference type="NCBI Taxonomy" id="1191159"/>
    <lineage>
        <taxon>Eukaryota</taxon>
        <taxon>Fungi</taxon>
        <taxon>Dikarya</taxon>
        <taxon>Ascomycota</taxon>
        <taxon>Pezizomycotina</taxon>
        <taxon>Sordariomycetes</taxon>
        <taxon>Sordariomycetidae</taxon>
        <taxon>Diaporthales</taxon>
        <taxon>Gnomoniaceae</taxon>
        <taxon>Gnomoniopsis</taxon>
    </lineage>
</organism>
<gene>
    <name evidence="11" type="ORF">N0V93_001564</name>
</gene>
<dbReference type="PANTHER" id="PTHR11709">
    <property type="entry name" value="MULTI-COPPER OXIDASE"/>
    <property type="match status" value="1"/>
</dbReference>
<evidence type="ECO:0000256" key="6">
    <source>
        <dbReference type="ARBA" id="ARBA00023180"/>
    </source>
</evidence>
<dbReference type="InterPro" id="IPR045087">
    <property type="entry name" value="Cu-oxidase_fam"/>
</dbReference>
<dbReference type="InterPro" id="IPR001117">
    <property type="entry name" value="Cu-oxidase_2nd"/>
</dbReference>
<dbReference type="Pfam" id="PF00394">
    <property type="entry name" value="Cu-oxidase"/>
    <property type="match status" value="1"/>
</dbReference>
<dbReference type="FunFam" id="2.60.40.420:FF:000021">
    <property type="entry name" value="Extracellular dihydrogeodin oxidase/laccase"/>
    <property type="match status" value="1"/>
</dbReference>
<evidence type="ECO:0000256" key="4">
    <source>
        <dbReference type="ARBA" id="ARBA00023002"/>
    </source>
</evidence>
<feature type="signal peptide" evidence="7">
    <location>
        <begin position="1"/>
        <end position="16"/>
    </location>
</feature>
<dbReference type="PANTHER" id="PTHR11709:SF502">
    <property type="entry name" value="MULTICOPPER OXIDASE"/>
    <property type="match status" value="1"/>
</dbReference>
<dbReference type="SUPFAM" id="SSF49503">
    <property type="entry name" value="Cupredoxins"/>
    <property type="match status" value="3"/>
</dbReference>
<evidence type="ECO:0000313" key="11">
    <source>
        <dbReference type="EMBL" id="KAJ4397339.1"/>
    </source>
</evidence>
<dbReference type="InterPro" id="IPR011706">
    <property type="entry name" value="Cu-oxidase_C"/>
</dbReference>
<dbReference type="Proteomes" id="UP001140453">
    <property type="component" value="Unassembled WGS sequence"/>
</dbReference>
<dbReference type="Pfam" id="PF07732">
    <property type="entry name" value="Cu-oxidase_3"/>
    <property type="match status" value="1"/>
</dbReference>
<feature type="chain" id="PRO_5040937905" description="Laccase" evidence="7">
    <location>
        <begin position="17"/>
        <end position="562"/>
    </location>
</feature>